<keyword evidence="5" id="KW-1185">Reference proteome</keyword>
<dbReference type="Gene3D" id="1.10.630.10">
    <property type="entry name" value="Cytochrome P450"/>
    <property type="match status" value="1"/>
</dbReference>
<keyword evidence="2" id="KW-0349">Heme</keyword>
<comment type="caution">
    <text evidence="4">The sequence shown here is derived from an EMBL/GenBank/DDBJ whole genome shotgun (WGS) entry which is preliminary data.</text>
</comment>
<evidence type="ECO:0000313" key="5">
    <source>
        <dbReference type="Proteomes" id="UP000466794"/>
    </source>
</evidence>
<dbReference type="InterPro" id="IPR002401">
    <property type="entry name" value="Cyt_P450_E_grp-I"/>
</dbReference>
<dbReference type="PANTHER" id="PTHR24305">
    <property type="entry name" value="CYTOCHROME P450"/>
    <property type="match status" value="1"/>
</dbReference>
<dbReference type="SUPFAM" id="SSF48264">
    <property type="entry name" value="Cytochrome P450"/>
    <property type="match status" value="1"/>
</dbReference>
<dbReference type="PRINTS" id="PR00385">
    <property type="entry name" value="P450"/>
</dbReference>
<sequence>MNAITTGDEIAVFPPGPPLPRALQALLFIAGRRRWLASLRHRYGSVFSVGLPLVGRAVVVADAGLAGQVLAAGPDVAGMPQPNLGRVLGPGSLFNLDQQPHRRRRRLLSPPLHGQRMRVYEDVVEDEFLREAGTWSEGEEFPLQPSTMRITLNVILRAVFGAEGAELDRLREIMPNLVTRASRLAFLPSLPLGRSRLNPAVRFAALRREYDELITSLIRRTLADSRIDERDDILSLLLRARYDDGEPMSHSEIADELFALLAAGHETTATTLAWAVERLRRHPHVLARLIAAVDTEDQTLLQSTIWEVQRQRPVIAAAARQVRAPSMRLGPWVLPRGCQIVVATDLIQTDEAIYPDAQKFDPDRYHGGRPDFTTWLPYGGGYRRCIGAEFANMEMKVVLRCLLRDFELVPTTEPGEKTHDRGVAFAPRRGGRVVLRRRRPARSGHSSALDLTSEPVS</sequence>
<evidence type="ECO:0000256" key="3">
    <source>
        <dbReference type="SAM" id="MobiDB-lite"/>
    </source>
</evidence>
<dbReference type="InterPro" id="IPR050121">
    <property type="entry name" value="Cytochrome_P450_monoxygenase"/>
</dbReference>
<feature type="region of interest" description="Disordered" evidence="3">
    <location>
        <begin position="437"/>
        <end position="457"/>
    </location>
</feature>
<keyword evidence="2" id="KW-0479">Metal-binding</keyword>
<organism evidence="4 5">
    <name type="scientific">Nocardia terrae</name>
    <dbReference type="NCBI Taxonomy" id="2675851"/>
    <lineage>
        <taxon>Bacteria</taxon>
        <taxon>Bacillati</taxon>
        <taxon>Actinomycetota</taxon>
        <taxon>Actinomycetes</taxon>
        <taxon>Mycobacteriales</taxon>
        <taxon>Nocardiaceae</taxon>
        <taxon>Nocardia</taxon>
    </lineage>
</organism>
<dbReference type="Pfam" id="PF00067">
    <property type="entry name" value="p450"/>
    <property type="match status" value="1"/>
</dbReference>
<reference evidence="4 5" key="1">
    <citation type="submission" date="2019-12" db="EMBL/GenBank/DDBJ databases">
        <title>Nocardia sp. nov. ET3-3 isolated from soil.</title>
        <authorList>
            <person name="Kanchanasin P."/>
            <person name="Tanasupawat S."/>
            <person name="Yuki M."/>
            <person name="Kudo T."/>
        </authorList>
    </citation>
    <scope>NUCLEOTIDE SEQUENCE [LARGE SCALE GENOMIC DNA]</scope>
    <source>
        <strain evidence="4 5">ET3-3</strain>
    </source>
</reference>
<dbReference type="GO" id="GO:0020037">
    <property type="term" value="F:heme binding"/>
    <property type="evidence" value="ECO:0007669"/>
    <property type="project" value="InterPro"/>
</dbReference>
<proteinExistence type="inferred from homology"/>
<dbReference type="CDD" id="cd11053">
    <property type="entry name" value="CYP110-like"/>
    <property type="match status" value="1"/>
</dbReference>
<comment type="similarity">
    <text evidence="1">Belongs to the cytochrome P450 family.</text>
</comment>
<dbReference type="GO" id="GO:0016705">
    <property type="term" value="F:oxidoreductase activity, acting on paired donors, with incorporation or reduction of molecular oxygen"/>
    <property type="evidence" value="ECO:0007669"/>
    <property type="project" value="InterPro"/>
</dbReference>
<name>A0A7K1V3G5_9NOCA</name>
<dbReference type="GO" id="GO:0005506">
    <property type="term" value="F:iron ion binding"/>
    <property type="evidence" value="ECO:0007669"/>
    <property type="project" value="InterPro"/>
</dbReference>
<dbReference type="AlphaFoldDB" id="A0A7K1V3G5"/>
<evidence type="ECO:0000256" key="2">
    <source>
        <dbReference type="PIRSR" id="PIRSR602401-1"/>
    </source>
</evidence>
<evidence type="ECO:0000313" key="4">
    <source>
        <dbReference type="EMBL" id="MVU80678.1"/>
    </source>
</evidence>
<dbReference type="RefSeq" id="WP_157390261.1">
    <property type="nucleotide sequence ID" value="NZ_WRPP01000005.1"/>
</dbReference>
<feature type="binding site" description="axial binding residue" evidence="2">
    <location>
        <position position="385"/>
    </location>
    <ligand>
        <name>heme</name>
        <dbReference type="ChEBI" id="CHEBI:30413"/>
    </ligand>
    <ligandPart>
        <name>Fe</name>
        <dbReference type="ChEBI" id="CHEBI:18248"/>
    </ligandPart>
</feature>
<protein>
    <submittedName>
        <fullName evidence="4">Cytochrome P450</fullName>
    </submittedName>
</protein>
<dbReference type="InterPro" id="IPR001128">
    <property type="entry name" value="Cyt_P450"/>
</dbReference>
<keyword evidence="2" id="KW-0408">Iron</keyword>
<evidence type="ECO:0000256" key="1">
    <source>
        <dbReference type="ARBA" id="ARBA00010617"/>
    </source>
</evidence>
<accession>A0A7K1V3G5</accession>
<comment type="cofactor">
    <cofactor evidence="2">
        <name>heme</name>
        <dbReference type="ChEBI" id="CHEBI:30413"/>
    </cofactor>
</comment>
<gene>
    <name evidence="4" type="ORF">GPX89_25930</name>
</gene>
<dbReference type="InterPro" id="IPR036396">
    <property type="entry name" value="Cyt_P450_sf"/>
</dbReference>
<dbReference type="Proteomes" id="UP000466794">
    <property type="component" value="Unassembled WGS sequence"/>
</dbReference>
<dbReference type="PANTHER" id="PTHR24305:SF166">
    <property type="entry name" value="CYTOCHROME P450 12A4, MITOCHONDRIAL-RELATED"/>
    <property type="match status" value="1"/>
</dbReference>
<dbReference type="GO" id="GO:0004497">
    <property type="term" value="F:monooxygenase activity"/>
    <property type="evidence" value="ECO:0007669"/>
    <property type="project" value="InterPro"/>
</dbReference>
<dbReference type="EMBL" id="WRPP01000005">
    <property type="protein sequence ID" value="MVU80678.1"/>
    <property type="molecule type" value="Genomic_DNA"/>
</dbReference>
<dbReference type="PRINTS" id="PR00463">
    <property type="entry name" value="EP450I"/>
</dbReference>
<feature type="compositionally biased region" description="Polar residues" evidence="3">
    <location>
        <begin position="444"/>
        <end position="457"/>
    </location>
</feature>